<dbReference type="GO" id="GO:0070822">
    <property type="term" value="C:Sin3-type complex"/>
    <property type="evidence" value="ECO:0007669"/>
    <property type="project" value="TreeGrafter"/>
</dbReference>
<feature type="region of interest" description="Disordered" evidence="5">
    <location>
        <begin position="25"/>
        <end position="49"/>
    </location>
</feature>
<dbReference type="InterPro" id="IPR019786">
    <property type="entry name" value="Zinc_finger_PHD-type_CS"/>
</dbReference>
<dbReference type="InterPro" id="IPR011011">
    <property type="entry name" value="Znf_FYVE_PHD"/>
</dbReference>
<dbReference type="GO" id="GO:0008270">
    <property type="term" value="F:zinc ion binding"/>
    <property type="evidence" value="ECO:0007669"/>
    <property type="project" value="UniProtKB-KW"/>
</dbReference>
<dbReference type="PANTHER" id="PTHR46309:SF1">
    <property type="entry name" value="PHD FINGER PROTEIN 12"/>
    <property type="match status" value="1"/>
</dbReference>
<dbReference type="GO" id="GO:0000122">
    <property type="term" value="P:negative regulation of transcription by RNA polymerase II"/>
    <property type="evidence" value="ECO:0007669"/>
    <property type="project" value="TreeGrafter"/>
</dbReference>
<evidence type="ECO:0000259" key="7">
    <source>
        <dbReference type="PROSITE" id="PS50016"/>
    </source>
</evidence>
<feature type="compositionally biased region" description="Basic and acidic residues" evidence="5">
    <location>
        <begin position="450"/>
        <end position="467"/>
    </location>
</feature>
<evidence type="ECO:0000313" key="8">
    <source>
        <dbReference type="EMBL" id="SOQ37083.1"/>
    </source>
</evidence>
<feature type="domain" description="PHD-type" evidence="7">
    <location>
        <begin position="211"/>
        <end position="261"/>
    </location>
</feature>
<dbReference type="CDD" id="cd15533">
    <property type="entry name" value="PHD1_PHF12"/>
    <property type="match status" value="1"/>
</dbReference>
<feature type="region of interest" description="Disordered" evidence="5">
    <location>
        <begin position="103"/>
        <end position="149"/>
    </location>
</feature>
<organism evidence="8">
    <name type="scientific">Spodoptera frugiperda</name>
    <name type="common">Fall armyworm</name>
    <dbReference type="NCBI Taxonomy" id="7108"/>
    <lineage>
        <taxon>Eukaryota</taxon>
        <taxon>Metazoa</taxon>
        <taxon>Ecdysozoa</taxon>
        <taxon>Arthropoda</taxon>
        <taxon>Hexapoda</taxon>
        <taxon>Insecta</taxon>
        <taxon>Pterygota</taxon>
        <taxon>Neoptera</taxon>
        <taxon>Endopterygota</taxon>
        <taxon>Lepidoptera</taxon>
        <taxon>Glossata</taxon>
        <taxon>Ditrysia</taxon>
        <taxon>Noctuoidea</taxon>
        <taxon>Noctuidae</taxon>
        <taxon>Amphipyrinae</taxon>
        <taxon>Spodoptera</taxon>
    </lineage>
</organism>
<dbReference type="PROSITE" id="PS50016">
    <property type="entry name" value="ZF_PHD_2"/>
    <property type="match status" value="2"/>
</dbReference>
<dbReference type="SUPFAM" id="SSF49879">
    <property type="entry name" value="SMAD/FHA domain"/>
    <property type="match status" value="1"/>
</dbReference>
<sequence length="786" mass="85912">MSNVGYDLDTSGGLMPLIRALIKPPDEDVNTQKPKKPQHPYYKRPGKGHNHDSCDACGEGGDLICCDRCPASFHLGCYDPPLDENDIPAGLWLCKECRAADENKPASSRSSRAQSPADNKSDTEKKSGLRNRSNSKRTKEEEMEIKQEVEKELSPMEILVKAAKIMNPKQFELPREMRIPCIFPGTDKDPGKNGNSSLVTVDAWGCVPLPAKACFVCQGTCKHAPLLQCDYCPLLFHQDCLDPPLTALPTGRWMCPNHVEQYIDWKLVNSISATERVALWEKFSGPVDQQAVKVDFIRRARKVRPAFRMKVPVAMRGRVVVPAMVRHHYAHPPPLLPSRREYVRCRNVLKNLKNSGNYEMSEEEDDDGPKHKICLNTACPQYSGGRCGCEGGALHTELQAATPQDAADDLHAISAEPVSKQPEVRSDSDSDLSDSDFEYLTAAVKRRKVSQSEDKSPNKRGRTDRLELRPEGDVEELLNVVDNQLKKLDERLVKLLAWQRLQQVLAGEQAAGSWRGSGVPGGVARAVGGCVERARLARLGVLRAVRPSELLSPADRARIAARVWGAAPPPIPPAPPSPGHSLSAAAVRATLCAITRPDRNGVGDGLGRPIPMRLSSLSIGSDSGCDVRLDPSACQHVSRNHAVIFMDEVSRHFELINYSEWGSCVNGVLYTCDVLRAGAAGAEPEPGQAGQGAQPDLQDSELRADALRHIVRHRLTEPLRINGNLTVPLPGEASCRCARAPRGSEGAWEGSALVPHGALLQFGCQTFVFSITDALSLPEDTSEDPL</sequence>
<feature type="compositionally biased region" description="Low complexity" evidence="5">
    <location>
        <begin position="105"/>
        <end position="117"/>
    </location>
</feature>
<name>A0A2H1V8B1_SPOFR</name>
<dbReference type="PROSITE" id="PS50006">
    <property type="entry name" value="FHA_DOMAIN"/>
    <property type="match status" value="1"/>
</dbReference>
<dbReference type="SMART" id="SM00249">
    <property type="entry name" value="PHD"/>
    <property type="match status" value="2"/>
</dbReference>
<dbReference type="Gene3D" id="6.10.20.60">
    <property type="entry name" value="PHD finger protein 12"/>
    <property type="match status" value="1"/>
</dbReference>
<reference evidence="8" key="1">
    <citation type="submission" date="2016-07" db="EMBL/GenBank/DDBJ databases">
        <authorList>
            <person name="Bretaudeau A."/>
        </authorList>
    </citation>
    <scope>NUCLEOTIDE SEQUENCE</scope>
    <source>
        <strain evidence="8">Rice</strain>
        <tissue evidence="8">Whole body</tissue>
    </source>
</reference>
<dbReference type="SMART" id="SM00240">
    <property type="entry name" value="FHA"/>
    <property type="match status" value="1"/>
</dbReference>
<evidence type="ECO:0000256" key="2">
    <source>
        <dbReference type="ARBA" id="ARBA00022771"/>
    </source>
</evidence>
<dbReference type="SUPFAM" id="SSF57903">
    <property type="entry name" value="FYVE/PHD zinc finger"/>
    <property type="match status" value="2"/>
</dbReference>
<feature type="domain" description="FHA" evidence="6">
    <location>
        <begin position="617"/>
        <end position="670"/>
    </location>
</feature>
<feature type="compositionally biased region" description="Basic residues" evidence="5">
    <location>
        <begin position="33"/>
        <end position="48"/>
    </location>
</feature>
<dbReference type="GO" id="GO:0003714">
    <property type="term" value="F:transcription corepressor activity"/>
    <property type="evidence" value="ECO:0007669"/>
    <property type="project" value="InterPro"/>
</dbReference>
<dbReference type="InterPro" id="IPR038098">
    <property type="entry name" value="PHF12_MRG-bd_sf"/>
</dbReference>
<dbReference type="Gene3D" id="3.30.40.10">
    <property type="entry name" value="Zinc/RING finger domain, C3HC4 (zinc finger)"/>
    <property type="match status" value="2"/>
</dbReference>
<keyword evidence="2 4" id="KW-0863">Zinc-finger</keyword>
<gene>
    <name evidence="8" type="ORF">SFRICE_002877</name>
</gene>
<feature type="compositionally biased region" description="Basic and acidic residues" evidence="5">
    <location>
        <begin position="137"/>
        <end position="149"/>
    </location>
</feature>
<evidence type="ECO:0000256" key="1">
    <source>
        <dbReference type="ARBA" id="ARBA00022723"/>
    </source>
</evidence>
<accession>A0A2H1V8B1</accession>
<evidence type="ECO:0000256" key="5">
    <source>
        <dbReference type="SAM" id="MobiDB-lite"/>
    </source>
</evidence>
<dbReference type="PROSITE" id="PS01359">
    <property type="entry name" value="ZF_PHD_1"/>
    <property type="match status" value="1"/>
</dbReference>
<dbReference type="InterPro" id="IPR008984">
    <property type="entry name" value="SMAD_FHA_dom_sf"/>
</dbReference>
<evidence type="ECO:0000256" key="3">
    <source>
        <dbReference type="ARBA" id="ARBA00022833"/>
    </source>
</evidence>
<dbReference type="InterPro" id="IPR001965">
    <property type="entry name" value="Znf_PHD"/>
</dbReference>
<dbReference type="InterPro" id="IPR000253">
    <property type="entry name" value="FHA_dom"/>
</dbReference>
<dbReference type="Pfam" id="PF00498">
    <property type="entry name" value="FHA"/>
    <property type="match status" value="1"/>
</dbReference>
<dbReference type="FunFam" id="3.30.40.10:FF:000154">
    <property type="entry name" value="PHD finger protein 12"/>
    <property type="match status" value="1"/>
</dbReference>
<dbReference type="AlphaFoldDB" id="A0A2H1V8B1"/>
<proteinExistence type="predicted"/>
<feature type="domain" description="PHD-type" evidence="7">
    <location>
        <begin position="51"/>
        <end position="100"/>
    </location>
</feature>
<dbReference type="InterPro" id="IPR031966">
    <property type="entry name" value="PHF12_MRG-bd"/>
</dbReference>
<dbReference type="InterPro" id="IPR013083">
    <property type="entry name" value="Znf_RING/FYVE/PHD"/>
</dbReference>
<keyword evidence="3" id="KW-0862">Zinc</keyword>
<keyword evidence="1" id="KW-0479">Metal-binding</keyword>
<evidence type="ECO:0000259" key="6">
    <source>
        <dbReference type="PROSITE" id="PS50006"/>
    </source>
</evidence>
<dbReference type="EMBL" id="ODYU01001198">
    <property type="protein sequence ID" value="SOQ37083.1"/>
    <property type="molecule type" value="Genomic_DNA"/>
</dbReference>
<protein>
    <submittedName>
        <fullName evidence="8">SFRICE_002877</fullName>
    </submittedName>
</protein>
<dbReference type="InterPro" id="IPR019787">
    <property type="entry name" value="Znf_PHD-finger"/>
</dbReference>
<dbReference type="PANTHER" id="PTHR46309">
    <property type="entry name" value="PHD FINGER PROTEIN 12"/>
    <property type="match status" value="1"/>
</dbReference>
<dbReference type="CDD" id="cd15534">
    <property type="entry name" value="PHD2_PHF12_Rco1"/>
    <property type="match status" value="1"/>
</dbReference>
<dbReference type="Gene3D" id="2.60.200.20">
    <property type="match status" value="1"/>
</dbReference>
<feature type="region of interest" description="Disordered" evidence="5">
    <location>
        <begin position="414"/>
        <end position="467"/>
    </location>
</feature>
<dbReference type="Pfam" id="PF00628">
    <property type="entry name" value="PHD"/>
    <property type="match status" value="2"/>
</dbReference>
<dbReference type="InterPro" id="IPR042163">
    <property type="entry name" value="PHF12"/>
</dbReference>
<dbReference type="Pfam" id="PF16737">
    <property type="entry name" value="PHF12_MRG_bd"/>
    <property type="match status" value="1"/>
</dbReference>
<evidence type="ECO:0000256" key="4">
    <source>
        <dbReference type="PROSITE-ProRule" id="PRU00146"/>
    </source>
</evidence>